<dbReference type="EMBL" id="NOXU01000022">
    <property type="protein sequence ID" value="OYQ36555.1"/>
    <property type="molecule type" value="Genomic_DNA"/>
</dbReference>
<dbReference type="NCBIfam" id="TIGR03696">
    <property type="entry name" value="Rhs_assc_core"/>
    <property type="match status" value="1"/>
</dbReference>
<comment type="caution">
    <text evidence="2">The sequence shown here is derived from an EMBL/GenBank/DDBJ whole genome shotgun (WGS) entry which is preliminary data.</text>
</comment>
<evidence type="ECO:0000313" key="3">
    <source>
        <dbReference type="Proteomes" id="UP000216998"/>
    </source>
</evidence>
<proteinExistence type="predicted"/>
<dbReference type="InterPro" id="IPR022385">
    <property type="entry name" value="Rhs_assc_core"/>
</dbReference>
<sequence length="308" mass="32349">MRASGNGGAVVAIHSPTAGLIRLLPNRQGSVIGWLRPDGKLGGAYTYDAYGNSPQAGAAGPAFRYAGMRFDVETGLYHTPNRAYDPVDGRWMQLDPIGIKDGLNRYAYVKNSPVMGVDPTGLEAYIVARPLGFTDYARHMFVVVAPEVGAEPIARFSFGPGKGSGMLVDLTGTRNETDIADATAWRALNDPLDAAKNGITICRINASDEATIEAGLSVSKALGSPDRPGNIPYSYLPELTPGAANSNSEAVKVASDSIGNDKSTKSLPGKPPLVLPPGAPTPGAEQAYRVPSKEKIMCTGSKIARESC</sequence>
<keyword evidence="3" id="KW-1185">Reference proteome</keyword>
<dbReference type="PRINTS" id="PR00394">
    <property type="entry name" value="RHSPROTEIN"/>
</dbReference>
<dbReference type="OrthoDB" id="7362402at2"/>
<dbReference type="AlphaFoldDB" id="A0A255Z6N1"/>
<name>A0A255Z6N1_9PROT</name>
<dbReference type="InterPro" id="IPR050708">
    <property type="entry name" value="T6SS_VgrG/RHS"/>
</dbReference>
<reference evidence="2" key="1">
    <citation type="submission" date="2017-07" db="EMBL/GenBank/DDBJ databases">
        <title>Niveispirillum cyanobacteriorum sp. nov., isolated from cyanobacterial aggregates in a eutrophic lake.</title>
        <authorList>
            <person name="Cai H."/>
        </authorList>
    </citation>
    <scope>NUCLEOTIDE SEQUENCE [LARGE SCALE GENOMIC DNA]</scope>
    <source>
        <strain evidence="2">1-14</strain>
    </source>
</reference>
<feature type="region of interest" description="Disordered" evidence="1">
    <location>
        <begin position="254"/>
        <end position="286"/>
    </location>
</feature>
<feature type="compositionally biased region" description="Pro residues" evidence="1">
    <location>
        <begin position="269"/>
        <end position="280"/>
    </location>
</feature>
<dbReference type="Gene3D" id="2.180.10.10">
    <property type="entry name" value="RHS repeat-associated core"/>
    <property type="match status" value="1"/>
</dbReference>
<protein>
    <recommendedName>
        <fullName evidence="4">RHS repeat-associated core domain-containing protein</fullName>
    </recommendedName>
</protein>
<gene>
    <name evidence="2" type="ORF">CHU95_04915</name>
</gene>
<accession>A0A255Z6N1</accession>
<evidence type="ECO:0008006" key="4">
    <source>
        <dbReference type="Google" id="ProtNLM"/>
    </source>
</evidence>
<dbReference type="Proteomes" id="UP000216998">
    <property type="component" value="Unassembled WGS sequence"/>
</dbReference>
<evidence type="ECO:0000256" key="1">
    <source>
        <dbReference type="SAM" id="MobiDB-lite"/>
    </source>
</evidence>
<dbReference type="PANTHER" id="PTHR32305:SF15">
    <property type="entry name" value="PROTEIN RHSA-RELATED"/>
    <property type="match status" value="1"/>
</dbReference>
<dbReference type="PANTHER" id="PTHR32305">
    <property type="match status" value="1"/>
</dbReference>
<evidence type="ECO:0000313" key="2">
    <source>
        <dbReference type="EMBL" id="OYQ36555.1"/>
    </source>
</evidence>
<organism evidence="2 3">
    <name type="scientific">Niveispirillum lacus</name>
    <dbReference type="NCBI Taxonomy" id="1981099"/>
    <lineage>
        <taxon>Bacteria</taxon>
        <taxon>Pseudomonadati</taxon>
        <taxon>Pseudomonadota</taxon>
        <taxon>Alphaproteobacteria</taxon>
        <taxon>Rhodospirillales</taxon>
        <taxon>Azospirillaceae</taxon>
        <taxon>Niveispirillum</taxon>
    </lineage>
</organism>